<evidence type="ECO:0000313" key="2">
    <source>
        <dbReference type="Proteomes" id="UP000813461"/>
    </source>
</evidence>
<dbReference type="AlphaFoldDB" id="A0A8K0QX14"/>
<gene>
    <name evidence="1" type="ORF">FB567DRAFT_150338</name>
</gene>
<keyword evidence="2" id="KW-1185">Reference proteome</keyword>
<dbReference type="Proteomes" id="UP000813461">
    <property type="component" value="Unassembled WGS sequence"/>
</dbReference>
<dbReference type="EMBL" id="JAGMVJ010000019">
    <property type="protein sequence ID" value="KAH7075989.1"/>
    <property type="molecule type" value="Genomic_DNA"/>
</dbReference>
<evidence type="ECO:0000313" key="1">
    <source>
        <dbReference type="EMBL" id="KAH7075989.1"/>
    </source>
</evidence>
<comment type="caution">
    <text evidence="1">The sequence shown here is derived from an EMBL/GenBank/DDBJ whole genome shotgun (WGS) entry which is preliminary data.</text>
</comment>
<name>A0A8K0QX14_9PLEO</name>
<organism evidence="1 2">
    <name type="scientific">Paraphoma chrysanthemicola</name>
    <dbReference type="NCBI Taxonomy" id="798071"/>
    <lineage>
        <taxon>Eukaryota</taxon>
        <taxon>Fungi</taxon>
        <taxon>Dikarya</taxon>
        <taxon>Ascomycota</taxon>
        <taxon>Pezizomycotina</taxon>
        <taxon>Dothideomycetes</taxon>
        <taxon>Pleosporomycetidae</taxon>
        <taxon>Pleosporales</taxon>
        <taxon>Pleosporineae</taxon>
        <taxon>Phaeosphaeriaceae</taxon>
        <taxon>Paraphoma</taxon>
    </lineage>
</organism>
<accession>A0A8K0QX14</accession>
<proteinExistence type="predicted"/>
<reference evidence="1" key="1">
    <citation type="journal article" date="2021" name="Nat. Commun.">
        <title>Genetic determinants of endophytism in the Arabidopsis root mycobiome.</title>
        <authorList>
            <person name="Mesny F."/>
            <person name="Miyauchi S."/>
            <person name="Thiergart T."/>
            <person name="Pickel B."/>
            <person name="Atanasova L."/>
            <person name="Karlsson M."/>
            <person name="Huettel B."/>
            <person name="Barry K.W."/>
            <person name="Haridas S."/>
            <person name="Chen C."/>
            <person name="Bauer D."/>
            <person name="Andreopoulos W."/>
            <person name="Pangilinan J."/>
            <person name="LaButti K."/>
            <person name="Riley R."/>
            <person name="Lipzen A."/>
            <person name="Clum A."/>
            <person name="Drula E."/>
            <person name="Henrissat B."/>
            <person name="Kohler A."/>
            <person name="Grigoriev I.V."/>
            <person name="Martin F.M."/>
            <person name="Hacquard S."/>
        </authorList>
    </citation>
    <scope>NUCLEOTIDE SEQUENCE</scope>
    <source>
        <strain evidence="1">MPI-SDFR-AT-0120</strain>
    </source>
</reference>
<protein>
    <submittedName>
        <fullName evidence="1">Uncharacterized protein</fullName>
    </submittedName>
</protein>
<sequence>MAGIRAAGAVLNVLTAGRSALHLIPLGLNQRHSDVPRHCLLGYNCHVPVTSVAPIVHRIWGKMWVCGECSAEVWTAPSKNRRATRR</sequence>